<evidence type="ECO:0000313" key="4">
    <source>
        <dbReference type="EMBL" id="QIZ10325.1"/>
    </source>
</evidence>
<dbReference type="GO" id="GO:0016491">
    <property type="term" value="F:oxidoreductase activity"/>
    <property type="evidence" value="ECO:0007669"/>
    <property type="project" value="UniProtKB-KW"/>
</dbReference>
<reference evidence="4 5" key="2">
    <citation type="submission" date="2020-04" db="EMBL/GenBank/DDBJ databases">
        <authorList>
            <person name="Fomenkov A."/>
            <person name="Anton B.P."/>
            <person name="Roberts R.J."/>
        </authorList>
    </citation>
    <scope>NUCLEOTIDE SEQUENCE [LARGE SCALE GENOMIC DNA]</scope>
    <source>
        <strain evidence="4 5">S2</strain>
    </source>
</reference>
<name>A0A6H1PA30_PRIMG</name>
<accession>A0A6H1PA30</accession>
<dbReference type="Proteomes" id="UP000501868">
    <property type="component" value="Chromosome"/>
</dbReference>
<dbReference type="PANTHER" id="PTHR43818:SF11">
    <property type="entry name" value="BCDNA.GH03377"/>
    <property type="match status" value="1"/>
</dbReference>
<feature type="domain" description="GFO/IDH/MocA-like oxidoreductase" evidence="3">
    <location>
        <begin position="133"/>
        <end position="271"/>
    </location>
</feature>
<dbReference type="AlphaFoldDB" id="A0A6H1PA30"/>
<dbReference type="SUPFAM" id="SSF55347">
    <property type="entry name" value="Glyceraldehyde-3-phosphate dehydrogenase-like, C-terminal domain"/>
    <property type="match status" value="1"/>
</dbReference>
<dbReference type="InterPro" id="IPR000683">
    <property type="entry name" value="Gfo/Idh/MocA-like_OxRdtase_N"/>
</dbReference>
<evidence type="ECO:0000256" key="1">
    <source>
        <dbReference type="ARBA" id="ARBA00023002"/>
    </source>
</evidence>
<gene>
    <name evidence="4" type="ORF">HFZ78_29450</name>
</gene>
<dbReference type="InterPro" id="IPR055170">
    <property type="entry name" value="GFO_IDH_MocA-like_dom"/>
</dbReference>
<protein>
    <submittedName>
        <fullName evidence="4">Gfo/Idh/MocA family oxidoreductase</fullName>
    </submittedName>
</protein>
<dbReference type="Gene3D" id="3.40.50.720">
    <property type="entry name" value="NAD(P)-binding Rossmann-like Domain"/>
    <property type="match status" value="1"/>
</dbReference>
<dbReference type="PANTHER" id="PTHR43818">
    <property type="entry name" value="BCDNA.GH03377"/>
    <property type="match status" value="1"/>
</dbReference>
<dbReference type="Gene3D" id="3.30.360.10">
    <property type="entry name" value="Dihydrodipicolinate Reductase, domain 2"/>
    <property type="match status" value="1"/>
</dbReference>
<dbReference type="GO" id="GO:0000166">
    <property type="term" value="F:nucleotide binding"/>
    <property type="evidence" value="ECO:0007669"/>
    <property type="project" value="InterPro"/>
</dbReference>
<dbReference type="InterPro" id="IPR036291">
    <property type="entry name" value="NAD(P)-bd_dom_sf"/>
</dbReference>
<sequence length="362" mass="40689">MRLYIIGAGVIGRTHAEAASKLSEPIKLRVADMNPIALAAFCNQFPDAIGFTDIEEMLNFETAKEDDIVIVSTPPLAHLDPTKLALESGRHVLCEKPLAMNLSQAEEMVQLAEKHDRLLGCCSVRFKGMPHMEAVKEVIRSGRLGDIYHVTFVNKWERSRSGIEYQPASRWFLDSTQSGGGVLMDWGPYDFATLNDILNPNVIEVNSAWMAKPITEIDPTDTPFDVETHVGASMTYICDNHPVHVHYERASCAHGEEYVRAEIEGTLGSVRWTPFDSRQPVFSRYDKQGQIVKEQVETGPRSEFTIFDNPLVHFYRRVRGIESHANGNQQVLNNFHCLTSLYTAAKMNEKQTIDLVQKGVII</sequence>
<keyword evidence="1" id="KW-0560">Oxidoreductase</keyword>
<feature type="domain" description="Gfo/Idh/MocA-like oxidoreductase N-terminal" evidence="2">
    <location>
        <begin position="2"/>
        <end position="119"/>
    </location>
</feature>
<dbReference type="EMBL" id="CP051128">
    <property type="protein sequence ID" value="QIZ10325.1"/>
    <property type="molecule type" value="Genomic_DNA"/>
</dbReference>
<evidence type="ECO:0000259" key="3">
    <source>
        <dbReference type="Pfam" id="PF22725"/>
    </source>
</evidence>
<evidence type="ECO:0000259" key="2">
    <source>
        <dbReference type="Pfam" id="PF01408"/>
    </source>
</evidence>
<reference evidence="4 5" key="1">
    <citation type="submission" date="2020-04" db="EMBL/GenBank/DDBJ databases">
        <title>Genome-Wide Identification of 5-Methylcytosine Sites in Bacterial Genomes By High-Throughput Sequencing of MspJI Restriction Fragments.</title>
        <authorList>
            <person name="Wu V."/>
        </authorList>
    </citation>
    <scope>NUCLEOTIDE SEQUENCE [LARGE SCALE GENOMIC DNA]</scope>
    <source>
        <strain evidence="4 5">S2</strain>
    </source>
</reference>
<dbReference type="SUPFAM" id="SSF51735">
    <property type="entry name" value="NAD(P)-binding Rossmann-fold domains"/>
    <property type="match status" value="1"/>
</dbReference>
<dbReference type="InterPro" id="IPR050463">
    <property type="entry name" value="Gfo/Idh/MocA_oxidrdct_glycsds"/>
</dbReference>
<organism evidence="4 5">
    <name type="scientific">Priestia megaterium</name>
    <name type="common">Bacillus megaterium</name>
    <dbReference type="NCBI Taxonomy" id="1404"/>
    <lineage>
        <taxon>Bacteria</taxon>
        <taxon>Bacillati</taxon>
        <taxon>Bacillota</taxon>
        <taxon>Bacilli</taxon>
        <taxon>Bacillales</taxon>
        <taxon>Bacillaceae</taxon>
        <taxon>Priestia</taxon>
    </lineage>
</organism>
<evidence type="ECO:0000313" key="5">
    <source>
        <dbReference type="Proteomes" id="UP000501868"/>
    </source>
</evidence>
<dbReference type="Pfam" id="PF22725">
    <property type="entry name" value="GFO_IDH_MocA_C3"/>
    <property type="match status" value="1"/>
</dbReference>
<dbReference type="Pfam" id="PF01408">
    <property type="entry name" value="GFO_IDH_MocA"/>
    <property type="match status" value="1"/>
</dbReference>
<proteinExistence type="predicted"/>